<keyword evidence="1" id="KW-0472">Membrane</keyword>
<reference evidence="2 3" key="1">
    <citation type="submission" date="2016-03" db="EMBL/GenBank/DDBJ databases">
        <title>Culture-independent genomics supports pathogen discovery for uncultivable bacteria within the genus Chlamydia.</title>
        <authorList>
            <person name="Taylor-Brown A."/>
            <person name="Bachmann N.L."/>
            <person name="Borel N."/>
            <person name="Polkinghorne A."/>
        </authorList>
    </citation>
    <scope>NUCLEOTIDE SEQUENCE [LARGE SCALE GENOMIC DNA]</scope>
    <source>
        <strain evidence="2 3">2742-308</strain>
    </source>
</reference>
<sequence>MGINVNAPAFGIRSSSQFVTNVQGAVPLLGMVIGLQRIEQARASYPSNKIEGCIPLKSSSSPYSMQHCVRGLIEMAGLGTLIVIVEIILKGIDLLLQIIGRFLLASMITVIFIAQTLFEATTRIISYAVQVFLQLIIKTPVIFMDTMNLNY</sequence>
<gene>
    <name evidence="2" type="ORF">Cs308_0852</name>
</gene>
<evidence type="ECO:0000313" key="2">
    <source>
        <dbReference type="EMBL" id="ANH79022.1"/>
    </source>
</evidence>
<dbReference type="KEGG" id="csaz:Cs308_0852"/>
<evidence type="ECO:0000313" key="3">
    <source>
        <dbReference type="Proteomes" id="UP000078162"/>
    </source>
</evidence>
<dbReference type="EMBL" id="CP014639">
    <property type="protein sequence ID" value="ANH79022.1"/>
    <property type="molecule type" value="Genomic_DNA"/>
</dbReference>
<feature type="transmembrane region" description="Helical" evidence="1">
    <location>
        <begin position="69"/>
        <end position="89"/>
    </location>
</feature>
<keyword evidence="1" id="KW-0812">Transmembrane</keyword>
<proteinExistence type="predicted"/>
<evidence type="ECO:0000256" key="1">
    <source>
        <dbReference type="SAM" id="Phobius"/>
    </source>
</evidence>
<keyword evidence="1" id="KW-1133">Transmembrane helix</keyword>
<protein>
    <submittedName>
        <fullName evidence="2">Uncharacterized protein</fullName>
    </submittedName>
</protein>
<dbReference type="AlphaFoldDB" id="A0A1A9HY58"/>
<accession>A0A1A9HY58</accession>
<feature type="transmembrane region" description="Helical" evidence="1">
    <location>
        <begin position="98"/>
        <end position="118"/>
    </location>
</feature>
<keyword evidence="3" id="KW-1185">Reference proteome</keyword>
<dbReference type="STRING" id="1806891.Cs308_0852"/>
<name>A0A1A9HY58_9CHLA</name>
<dbReference type="PATRIC" id="fig|1806891.3.peg.845"/>
<organism evidence="2 3">
    <name type="scientific">Candidatus Chlamydia sanziniae</name>
    <dbReference type="NCBI Taxonomy" id="1806891"/>
    <lineage>
        <taxon>Bacteria</taxon>
        <taxon>Pseudomonadati</taxon>
        <taxon>Chlamydiota</taxon>
        <taxon>Chlamydiia</taxon>
        <taxon>Chlamydiales</taxon>
        <taxon>Chlamydiaceae</taxon>
        <taxon>Chlamydia/Chlamydophila group</taxon>
        <taxon>Chlamydia</taxon>
    </lineage>
</organism>
<dbReference type="Proteomes" id="UP000078162">
    <property type="component" value="Chromosome"/>
</dbReference>
<feature type="transmembrane region" description="Helical" evidence="1">
    <location>
        <begin position="124"/>
        <end position="143"/>
    </location>
</feature>